<evidence type="ECO:0000313" key="2">
    <source>
        <dbReference type="EMBL" id="GAA0159261.1"/>
    </source>
</evidence>
<feature type="compositionally biased region" description="Basic and acidic residues" evidence="1">
    <location>
        <begin position="8"/>
        <end position="20"/>
    </location>
</feature>
<feature type="compositionally biased region" description="Basic residues" evidence="1">
    <location>
        <begin position="21"/>
        <end position="35"/>
    </location>
</feature>
<proteinExistence type="predicted"/>
<sequence>MSYHKSKSYLEEVCRRDYNARRNHRRQHRRYRSPRPFRNQHAGGRDYGREYYSSTSDNTSWSPSRDNQWEKTNRGKAPTQSPEGNNRQEATMNPLREQDTVDLFMNKFGASIIAEEDEEAFMNLKQKP</sequence>
<reference evidence="2 3" key="1">
    <citation type="submission" date="2024-01" db="EMBL/GenBank/DDBJ databases">
        <title>The complete chloroplast genome sequence of Lithospermum erythrorhizon: insights into the phylogenetic relationship among Boraginaceae species and the maternal lineages of purple gromwells.</title>
        <authorList>
            <person name="Okada T."/>
            <person name="Watanabe K."/>
        </authorList>
    </citation>
    <scope>NUCLEOTIDE SEQUENCE [LARGE SCALE GENOMIC DNA]</scope>
</reference>
<keyword evidence="3" id="KW-1185">Reference proteome</keyword>
<protein>
    <submittedName>
        <fullName evidence="2">Uncharacterized protein</fullName>
    </submittedName>
</protein>
<evidence type="ECO:0000256" key="1">
    <source>
        <dbReference type="SAM" id="MobiDB-lite"/>
    </source>
</evidence>
<gene>
    <name evidence="2" type="ORF">LIER_16082</name>
</gene>
<feature type="compositionally biased region" description="Low complexity" evidence="1">
    <location>
        <begin position="53"/>
        <end position="64"/>
    </location>
</feature>
<dbReference type="EMBL" id="BAABME010003560">
    <property type="protein sequence ID" value="GAA0159261.1"/>
    <property type="molecule type" value="Genomic_DNA"/>
</dbReference>
<evidence type="ECO:0000313" key="3">
    <source>
        <dbReference type="Proteomes" id="UP001454036"/>
    </source>
</evidence>
<accession>A0AAV3Q8H8</accession>
<feature type="compositionally biased region" description="Polar residues" evidence="1">
    <location>
        <begin position="78"/>
        <end position="91"/>
    </location>
</feature>
<feature type="region of interest" description="Disordered" evidence="1">
    <location>
        <begin position="1"/>
        <end position="97"/>
    </location>
</feature>
<comment type="caution">
    <text evidence="2">The sequence shown here is derived from an EMBL/GenBank/DDBJ whole genome shotgun (WGS) entry which is preliminary data.</text>
</comment>
<name>A0AAV3Q8H8_LITER</name>
<organism evidence="2 3">
    <name type="scientific">Lithospermum erythrorhizon</name>
    <name type="common">Purple gromwell</name>
    <name type="synonym">Lithospermum officinale var. erythrorhizon</name>
    <dbReference type="NCBI Taxonomy" id="34254"/>
    <lineage>
        <taxon>Eukaryota</taxon>
        <taxon>Viridiplantae</taxon>
        <taxon>Streptophyta</taxon>
        <taxon>Embryophyta</taxon>
        <taxon>Tracheophyta</taxon>
        <taxon>Spermatophyta</taxon>
        <taxon>Magnoliopsida</taxon>
        <taxon>eudicotyledons</taxon>
        <taxon>Gunneridae</taxon>
        <taxon>Pentapetalae</taxon>
        <taxon>asterids</taxon>
        <taxon>lamiids</taxon>
        <taxon>Boraginales</taxon>
        <taxon>Boraginaceae</taxon>
        <taxon>Boraginoideae</taxon>
        <taxon>Lithospermeae</taxon>
        <taxon>Lithospermum</taxon>
    </lineage>
</organism>
<dbReference type="AlphaFoldDB" id="A0AAV3Q8H8"/>
<dbReference type="Proteomes" id="UP001454036">
    <property type="component" value="Unassembled WGS sequence"/>
</dbReference>